<organism evidence="5 6">
    <name type="scientific">Brevibacillus antibioticus</name>
    <dbReference type="NCBI Taxonomy" id="2570228"/>
    <lineage>
        <taxon>Bacteria</taxon>
        <taxon>Bacillati</taxon>
        <taxon>Bacillota</taxon>
        <taxon>Bacilli</taxon>
        <taxon>Bacillales</taxon>
        <taxon>Paenibacillaceae</taxon>
        <taxon>Brevibacillus</taxon>
    </lineage>
</organism>
<dbReference type="GO" id="GO:0003677">
    <property type="term" value="F:DNA binding"/>
    <property type="evidence" value="ECO:0007669"/>
    <property type="project" value="UniProtKB-KW"/>
</dbReference>
<evidence type="ECO:0000256" key="4">
    <source>
        <dbReference type="ARBA" id="ARBA00023163"/>
    </source>
</evidence>
<dbReference type="Proteomes" id="UP000307841">
    <property type="component" value="Unassembled WGS sequence"/>
</dbReference>
<dbReference type="SUPFAM" id="SSF46785">
    <property type="entry name" value="Winged helix' DNA-binding domain"/>
    <property type="match status" value="1"/>
</dbReference>
<evidence type="ECO:0000313" key="5">
    <source>
        <dbReference type="EMBL" id="TKI54326.1"/>
    </source>
</evidence>
<dbReference type="Gene3D" id="1.10.10.10">
    <property type="entry name" value="Winged helix-like DNA-binding domain superfamily/Winged helix DNA-binding domain"/>
    <property type="match status" value="1"/>
</dbReference>
<evidence type="ECO:0000313" key="6">
    <source>
        <dbReference type="Proteomes" id="UP000307841"/>
    </source>
</evidence>
<dbReference type="InterPro" id="IPR036388">
    <property type="entry name" value="WH-like_DNA-bd_sf"/>
</dbReference>
<dbReference type="InterPro" id="IPR036390">
    <property type="entry name" value="WH_DNA-bd_sf"/>
</dbReference>
<evidence type="ECO:0000256" key="3">
    <source>
        <dbReference type="ARBA" id="ARBA00023125"/>
    </source>
</evidence>
<reference evidence="5 6" key="1">
    <citation type="submission" date="2019-04" db="EMBL/GenBank/DDBJ databases">
        <title>Whole genome sequencing of Brevibacillus sp. TGS2-1.</title>
        <authorList>
            <person name="Choi A."/>
        </authorList>
    </citation>
    <scope>NUCLEOTIDE SEQUENCE [LARGE SCALE GENOMIC DNA]</scope>
    <source>
        <strain evidence="5 6">TGS2-1</strain>
    </source>
</reference>
<evidence type="ECO:0000256" key="1">
    <source>
        <dbReference type="ARBA" id="ARBA00011046"/>
    </source>
</evidence>
<protein>
    <submittedName>
        <fullName evidence="5">BlaI/MecI/CopY family transcriptional regulator</fullName>
    </submittedName>
</protein>
<accession>A0A4U2Y1S0</accession>
<dbReference type="Gene3D" id="1.10.4040.10">
    <property type="entry name" value="Penicillinase repressor domain"/>
    <property type="match status" value="1"/>
</dbReference>
<comment type="caution">
    <text evidence="5">The sequence shown here is derived from an EMBL/GenBank/DDBJ whole genome shotgun (WGS) entry which is preliminary data.</text>
</comment>
<comment type="similarity">
    <text evidence="1">Belongs to the BlaI transcriptional regulatory family.</text>
</comment>
<dbReference type="OrthoDB" id="1849040at2"/>
<keyword evidence="2" id="KW-0805">Transcription regulation</keyword>
<dbReference type="Pfam" id="PF03965">
    <property type="entry name" value="Penicillinase_R"/>
    <property type="match status" value="1"/>
</dbReference>
<dbReference type="AlphaFoldDB" id="A0A4U2Y1S0"/>
<dbReference type="GO" id="GO:0045892">
    <property type="term" value="P:negative regulation of DNA-templated transcription"/>
    <property type="evidence" value="ECO:0007669"/>
    <property type="project" value="InterPro"/>
</dbReference>
<proteinExistence type="inferred from homology"/>
<keyword evidence="4" id="KW-0804">Transcription</keyword>
<dbReference type="RefSeq" id="WP_137027784.1">
    <property type="nucleotide sequence ID" value="NZ_SZNK01000001.1"/>
</dbReference>
<dbReference type="InterPro" id="IPR005650">
    <property type="entry name" value="BlaI_family"/>
</dbReference>
<keyword evidence="3" id="KW-0238">DNA-binding</keyword>
<keyword evidence="6" id="KW-1185">Reference proteome</keyword>
<dbReference type="PIRSF" id="PIRSF019455">
    <property type="entry name" value="CopR_AtkY"/>
    <property type="match status" value="1"/>
</dbReference>
<dbReference type="EMBL" id="SZNK01000001">
    <property type="protein sequence ID" value="TKI54326.1"/>
    <property type="molecule type" value="Genomic_DNA"/>
</dbReference>
<sequence>MHNLPKISEAEWEIMKIIWKKNPINAENIALLLPDEIEWTDQTVRTFINRLLKKKVIGFEKSGRGYKYFPLISEKECIRAESQSFLKRVFSGAADMMMTNFLEDVKLSQKDIEHLQKILNEKQRDMGNRGDDR</sequence>
<evidence type="ECO:0000256" key="2">
    <source>
        <dbReference type="ARBA" id="ARBA00023015"/>
    </source>
</evidence>
<name>A0A4U2Y1S0_9BACL</name>
<gene>
    <name evidence="5" type="ORF">E8L90_02040</name>
</gene>